<dbReference type="PANTHER" id="PTHR41523">
    <property type="entry name" value="TWO-COMPONENT SYSTEM SENSOR PROTEIN"/>
    <property type="match status" value="1"/>
</dbReference>
<keyword evidence="13" id="KW-0067">ATP-binding</keyword>
<dbReference type="GO" id="GO:0006355">
    <property type="term" value="P:regulation of DNA-templated transcription"/>
    <property type="evidence" value="ECO:0007669"/>
    <property type="project" value="InterPro"/>
</dbReference>
<evidence type="ECO:0000256" key="8">
    <source>
        <dbReference type="ARBA" id="ARBA00022643"/>
    </source>
</evidence>
<keyword evidence="16" id="KW-0675">Receptor</keyword>
<dbReference type="InterPro" id="IPR000014">
    <property type="entry name" value="PAS"/>
</dbReference>
<keyword evidence="7" id="KW-0285">Flavoprotein</keyword>
<dbReference type="Pfam" id="PF08448">
    <property type="entry name" value="PAS_4"/>
    <property type="match status" value="1"/>
</dbReference>
<dbReference type="EMBL" id="CP042304">
    <property type="protein sequence ID" value="QDZ10664.1"/>
    <property type="molecule type" value="Genomic_DNA"/>
</dbReference>
<evidence type="ECO:0000256" key="11">
    <source>
        <dbReference type="ARBA" id="ARBA00022741"/>
    </source>
</evidence>
<dbReference type="GO" id="GO:0004673">
    <property type="term" value="F:protein histidine kinase activity"/>
    <property type="evidence" value="ECO:0007669"/>
    <property type="project" value="UniProtKB-EC"/>
</dbReference>
<feature type="domain" description="PAS" evidence="17">
    <location>
        <begin position="147"/>
        <end position="191"/>
    </location>
</feature>
<dbReference type="CDD" id="cd00130">
    <property type="entry name" value="PAS"/>
    <property type="match status" value="2"/>
</dbReference>
<keyword evidence="9" id="KW-0808">Transferase</keyword>
<name>A0A5B8LSN6_9HYPH</name>
<dbReference type="Pfam" id="PF00989">
    <property type="entry name" value="PAS"/>
    <property type="match status" value="1"/>
</dbReference>
<evidence type="ECO:0000259" key="17">
    <source>
        <dbReference type="PROSITE" id="PS50112"/>
    </source>
</evidence>
<dbReference type="SMART" id="SM00086">
    <property type="entry name" value="PAC"/>
    <property type="match status" value="2"/>
</dbReference>
<dbReference type="EC" id="2.7.13.3" evidence="2"/>
<dbReference type="SMART" id="SM00091">
    <property type="entry name" value="PAS"/>
    <property type="match status" value="3"/>
</dbReference>
<organism evidence="19 20">
    <name type="scientific">Devosia ginsengisoli</name>
    <dbReference type="NCBI Taxonomy" id="400770"/>
    <lineage>
        <taxon>Bacteria</taxon>
        <taxon>Pseudomonadati</taxon>
        <taxon>Pseudomonadota</taxon>
        <taxon>Alphaproteobacteria</taxon>
        <taxon>Hyphomicrobiales</taxon>
        <taxon>Devosiaceae</taxon>
        <taxon>Devosia</taxon>
    </lineage>
</organism>
<keyword evidence="14" id="KW-0157">Chromophore</keyword>
<evidence type="ECO:0000256" key="5">
    <source>
        <dbReference type="ARBA" id="ARBA00022553"/>
    </source>
</evidence>
<protein>
    <recommendedName>
        <fullName evidence="3">Blue-light-activated histidine kinase</fullName>
        <ecNumber evidence="2">2.7.13.3</ecNumber>
    </recommendedName>
</protein>
<dbReference type="GO" id="GO:0005524">
    <property type="term" value="F:ATP binding"/>
    <property type="evidence" value="ECO:0007669"/>
    <property type="project" value="UniProtKB-KW"/>
</dbReference>
<evidence type="ECO:0000256" key="14">
    <source>
        <dbReference type="ARBA" id="ARBA00022991"/>
    </source>
</evidence>
<evidence type="ECO:0000256" key="4">
    <source>
        <dbReference type="ARBA" id="ARBA00022543"/>
    </source>
</evidence>
<keyword evidence="11" id="KW-0547">Nucleotide-binding</keyword>
<keyword evidence="4" id="KW-0600">Photoreceptor protein</keyword>
<keyword evidence="20" id="KW-1185">Reference proteome</keyword>
<keyword evidence="8" id="KW-0288">FMN</keyword>
<dbReference type="AlphaFoldDB" id="A0A5B8LSN6"/>
<evidence type="ECO:0000256" key="6">
    <source>
        <dbReference type="ARBA" id="ARBA00022606"/>
    </source>
</evidence>
<proteinExistence type="predicted"/>
<evidence type="ECO:0000256" key="12">
    <source>
        <dbReference type="ARBA" id="ARBA00022777"/>
    </source>
</evidence>
<dbReference type="RefSeq" id="WP_146289450.1">
    <property type="nucleotide sequence ID" value="NZ_CP042304.1"/>
</dbReference>
<evidence type="ECO:0000256" key="2">
    <source>
        <dbReference type="ARBA" id="ARBA00012438"/>
    </source>
</evidence>
<evidence type="ECO:0000256" key="7">
    <source>
        <dbReference type="ARBA" id="ARBA00022630"/>
    </source>
</evidence>
<evidence type="ECO:0000256" key="10">
    <source>
        <dbReference type="ARBA" id="ARBA00022737"/>
    </source>
</evidence>
<feature type="domain" description="PAC" evidence="18">
    <location>
        <begin position="220"/>
        <end position="272"/>
    </location>
</feature>
<dbReference type="NCBIfam" id="TIGR00229">
    <property type="entry name" value="sensory_box"/>
    <property type="match status" value="2"/>
</dbReference>
<gene>
    <name evidence="19" type="ORF">FPZ08_07790</name>
</gene>
<evidence type="ECO:0000256" key="13">
    <source>
        <dbReference type="ARBA" id="ARBA00022840"/>
    </source>
</evidence>
<dbReference type="SMART" id="SM00911">
    <property type="entry name" value="HWE_HK"/>
    <property type="match status" value="1"/>
</dbReference>
<dbReference type="PANTHER" id="PTHR41523:SF8">
    <property type="entry name" value="ETHYLENE RESPONSE SENSOR PROTEIN"/>
    <property type="match status" value="1"/>
</dbReference>
<keyword evidence="12" id="KW-0418">Kinase</keyword>
<dbReference type="Gene3D" id="3.30.450.20">
    <property type="entry name" value="PAS domain"/>
    <property type="match status" value="2"/>
</dbReference>
<dbReference type="Pfam" id="PF07536">
    <property type="entry name" value="HWE_HK"/>
    <property type="match status" value="1"/>
</dbReference>
<keyword evidence="10" id="KW-0677">Repeat</keyword>
<dbReference type="InterPro" id="IPR013656">
    <property type="entry name" value="PAS_4"/>
</dbReference>
<dbReference type="InterPro" id="IPR035965">
    <property type="entry name" value="PAS-like_dom_sf"/>
</dbReference>
<accession>A0A5B8LSN6</accession>
<keyword evidence="5" id="KW-0597">Phosphoprotein</keyword>
<comment type="catalytic activity">
    <reaction evidence="1">
        <text>ATP + protein L-histidine = ADP + protein N-phospho-L-histidine.</text>
        <dbReference type="EC" id="2.7.13.3"/>
    </reaction>
</comment>
<dbReference type="SUPFAM" id="SSF55785">
    <property type="entry name" value="PYP-like sensor domain (PAS domain)"/>
    <property type="match status" value="2"/>
</dbReference>
<evidence type="ECO:0000256" key="3">
    <source>
        <dbReference type="ARBA" id="ARBA00021740"/>
    </source>
</evidence>
<dbReference type="InterPro" id="IPR011102">
    <property type="entry name" value="Sig_transdc_His_kinase_HWE"/>
</dbReference>
<evidence type="ECO:0000256" key="1">
    <source>
        <dbReference type="ARBA" id="ARBA00000085"/>
    </source>
</evidence>
<evidence type="ECO:0000256" key="15">
    <source>
        <dbReference type="ARBA" id="ARBA00023026"/>
    </source>
</evidence>
<dbReference type="KEGG" id="dea:FPZ08_07790"/>
<evidence type="ECO:0000259" key="18">
    <source>
        <dbReference type="PROSITE" id="PS50113"/>
    </source>
</evidence>
<feature type="domain" description="PAS" evidence="17">
    <location>
        <begin position="20"/>
        <end position="60"/>
    </location>
</feature>
<sequence>MKQAPASAKLFRSMLPLGAPGRQLEELLEALPAAIYTTDAAGHITYYNEAATALWGVRPELGNSEFCGSWKLFWPDGTPLPHNECPMALALTERRPNRGLEAVAERPDGTRVHFLPYPTPLFDRAGNLIGGVNMLMDITARHQADAAAQQLAAIVEASDDAILSKDLNGVITSWNRGAERLFGYLADEIIGLPVMVLIPADRQHEEPDILARIRRGERIEHFETIRRRKDGSLVEISLTVSPIKNPQGKVIGASKIARDITDRRRAEEQQQLLLEEMNHRIKNLFALASSVVTLSSRSADSVEGLVEAVRDRLNALSQAHAFILPRGPGDAPLNEQSTTLHTLIRMVLQPYNDQTDDGRERVSINGADAVIVGPSLTGLALLVHEFATNAAKYGAFSSPEGYVDINCEVVEEQFMLTWIERGGPPVTPAETAGFGSQIARATVERQLGGEMSRRWDTEGLTIRLSISRDSLCGQ</sequence>
<reference evidence="19 20" key="1">
    <citation type="submission" date="2019-07" db="EMBL/GenBank/DDBJ databases">
        <title>Full genome sequence of Devosia sp. Gsoil 520.</title>
        <authorList>
            <person name="Im W.-T."/>
        </authorList>
    </citation>
    <scope>NUCLEOTIDE SEQUENCE [LARGE SCALE GENOMIC DNA]</scope>
    <source>
        <strain evidence="19 20">Gsoil 520</strain>
    </source>
</reference>
<feature type="domain" description="PAC" evidence="18">
    <location>
        <begin position="98"/>
        <end position="150"/>
    </location>
</feature>
<dbReference type="InterPro" id="IPR013767">
    <property type="entry name" value="PAS_fold"/>
</dbReference>
<evidence type="ECO:0000313" key="20">
    <source>
        <dbReference type="Proteomes" id="UP000315364"/>
    </source>
</evidence>
<dbReference type="PROSITE" id="PS50112">
    <property type="entry name" value="PAS"/>
    <property type="match status" value="2"/>
</dbReference>
<evidence type="ECO:0000313" key="19">
    <source>
        <dbReference type="EMBL" id="QDZ10664.1"/>
    </source>
</evidence>
<dbReference type="InterPro" id="IPR036890">
    <property type="entry name" value="HATPase_C_sf"/>
</dbReference>
<dbReference type="Proteomes" id="UP000315364">
    <property type="component" value="Chromosome"/>
</dbReference>
<dbReference type="GO" id="GO:0009881">
    <property type="term" value="F:photoreceptor activity"/>
    <property type="evidence" value="ECO:0007669"/>
    <property type="project" value="UniProtKB-KW"/>
</dbReference>
<keyword evidence="15" id="KW-0843">Virulence</keyword>
<dbReference type="InterPro" id="IPR000700">
    <property type="entry name" value="PAS-assoc_C"/>
</dbReference>
<evidence type="ECO:0000256" key="16">
    <source>
        <dbReference type="ARBA" id="ARBA00023170"/>
    </source>
</evidence>
<evidence type="ECO:0000256" key="9">
    <source>
        <dbReference type="ARBA" id="ARBA00022679"/>
    </source>
</evidence>
<keyword evidence="6" id="KW-0716">Sensory transduction</keyword>
<dbReference type="Gene3D" id="3.30.565.10">
    <property type="entry name" value="Histidine kinase-like ATPase, C-terminal domain"/>
    <property type="match status" value="1"/>
</dbReference>
<dbReference type="InterPro" id="IPR001610">
    <property type="entry name" value="PAC"/>
</dbReference>
<dbReference type="PROSITE" id="PS50113">
    <property type="entry name" value="PAC"/>
    <property type="match status" value="2"/>
</dbReference>
<dbReference type="OrthoDB" id="7185134at2"/>